<dbReference type="EnsemblMetazoa" id="CapteT203409">
    <property type="protein sequence ID" value="CapteP203409"/>
    <property type="gene ID" value="CapteG203409"/>
</dbReference>
<keyword evidence="4" id="KW-1185">Reference proteome</keyword>
<reference evidence="4" key="1">
    <citation type="submission" date="2012-12" db="EMBL/GenBank/DDBJ databases">
        <authorList>
            <person name="Hellsten U."/>
            <person name="Grimwood J."/>
            <person name="Chapman J.A."/>
            <person name="Shapiro H."/>
            <person name="Aerts A."/>
            <person name="Otillar R.P."/>
            <person name="Terry A.Y."/>
            <person name="Boore J.L."/>
            <person name="Simakov O."/>
            <person name="Marletaz F."/>
            <person name="Cho S.-J."/>
            <person name="Edsinger-Gonzales E."/>
            <person name="Havlak P."/>
            <person name="Kuo D.-H."/>
            <person name="Larsson T."/>
            <person name="Lv J."/>
            <person name="Arendt D."/>
            <person name="Savage R."/>
            <person name="Osoegawa K."/>
            <person name="de Jong P."/>
            <person name="Lindberg D.R."/>
            <person name="Seaver E.C."/>
            <person name="Weisblat D.A."/>
            <person name="Putnam N.H."/>
            <person name="Grigoriev I.V."/>
            <person name="Rokhsar D.S."/>
        </authorList>
    </citation>
    <scope>NUCLEOTIDE SEQUENCE</scope>
    <source>
        <strain evidence="4">I ESC-2004</strain>
    </source>
</reference>
<dbReference type="Proteomes" id="UP000014760">
    <property type="component" value="Unassembled WGS sequence"/>
</dbReference>
<dbReference type="OMA" id="PMYKARI"/>
<feature type="region of interest" description="Disordered" evidence="1">
    <location>
        <begin position="83"/>
        <end position="103"/>
    </location>
</feature>
<sequence length="144" mass="16620">MGFHIVEFIDEETVEVVPESWITSRNGVLYCWWPVHGQKMKAKKSEEPKDTWLDFKVRLLSAKPYSTYGKADRLAFTACETSNIESETENEKETGPGKRKKQLRMKTCSMGCSGKRISYSLLHAENTENCEEFDDEDHAMLEED</sequence>
<dbReference type="EMBL" id="KB293808">
    <property type="protein sequence ID" value="ELU15459.1"/>
    <property type="molecule type" value="Genomic_DNA"/>
</dbReference>
<evidence type="ECO:0000313" key="4">
    <source>
        <dbReference type="Proteomes" id="UP000014760"/>
    </source>
</evidence>
<organism evidence="2">
    <name type="scientific">Capitella teleta</name>
    <name type="common">Polychaete worm</name>
    <dbReference type="NCBI Taxonomy" id="283909"/>
    <lineage>
        <taxon>Eukaryota</taxon>
        <taxon>Metazoa</taxon>
        <taxon>Spiralia</taxon>
        <taxon>Lophotrochozoa</taxon>
        <taxon>Annelida</taxon>
        <taxon>Polychaeta</taxon>
        <taxon>Sedentaria</taxon>
        <taxon>Scolecida</taxon>
        <taxon>Capitellidae</taxon>
        <taxon>Capitella</taxon>
    </lineage>
</organism>
<evidence type="ECO:0000313" key="3">
    <source>
        <dbReference type="EnsemblMetazoa" id="CapteP203409"/>
    </source>
</evidence>
<gene>
    <name evidence="2" type="ORF">CAPTEDRAFT_203409</name>
</gene>
<evidence type="ECO:0000313" key="2">
    <source>
        <dbReference type="EMBL" id="ELU15459.1"/>
    </source>
</evidence>
<dbReference type="HOGENOM" id="CLU_1798264_0_0_1"/>
<name>R7VA19_CAPTE</name>
<dbReference type="AlphaFoldDB" id="R7VA19"/>
<proteinExistence type="predicted"/>
<dbReference type="EMBL" id="AMQN01000655">
    <property type="status" value="NOT_ANNOTATED_CDS"/>
    <property type="molecule type" value="Genomic_DNA"/>
</dbReference>
<reference evidence="2 4" key="2">
    <citation type="journal article" date="2013" name="Nature">
        <title>Insights into bilaterian evolution from three spiralian genomes.</title>
        <authorList>
            <person name="Simakov O."/>
            <person name="Marletaz F."/>
            <person name="Cho S.J."/>
            <person name="Edsinger-Gonzales E."/>
            <person name="Havlak P."/>
            <person name="Hellsten U."/>
            <person name="Kuo D.H."/>
            <person name="Larsson T."/>
            <person name="Lv J."/>
            <person name="Arendt D."/>
            <person name="Savage R."/>
            <person name="Osoegawa K."/>
            <person name="de Jong P."/>
            <person name="Grimwood J."/>
            <person name="Chapman J.A."/>
            <person name="Shapiro H."/>
            <person name="Aerts A."/>
            <person name="Otillar R.P."/>
            <person name="Terry A.Y."/>
            <person name="Boore J.L."/>
            <person name="Grigoriev I.V."/>
            <person name="Lindberg D.R."/>
            <person name="Seaver E.C."/>
            <person name="Weisblat D.A."/>
            <person name="Putnam N.H."/>
            <person name="Rokhsar D.S."/>
        </authorList>
    </citation>
    <scope>NUCLEOTIDE SEQUENCE</scope>
    <source>
        <strain evidence="2 4">I ESC-2004</strain>
    </source>
</reference>
<dbReference type="OrthoDB" id="5989442at2759"/>
<evidence type="ECO:0000256" key="1">
    <source>
        <dbReference type="SAM" id="MobiDB-lite"/>
    </source>
</evidence>
<reference evidence="3" key="3">
    <citation type="submission" date="2015-06" db="UniProtKB">
        <authorList>
            <consortium name="EnsemblMetazoa"/>
        </authorList>
    </citation>
    <scope>IDENTIFICATION</scope>
</reference>
<protein>
    <submittedName>
        <fullName evidence="2 3">Uncharacterized protein</fullName>
    </submittedName>
</protein>
<accession>R7VA19</accession>
<dbReference type="EMBL" id="AMQN01000654">
    <property type="status" value="NOT_ANNOTATED_CDS"/>
    <property type="molecule type" value="Genomic_DNA"/>
</dbReference>